<evidence type="ECO:0000313" key="1">
    <source>
        <dbReference type="EMBL" id="TMP58757.1"/>
    </source>
</evidence>
<sequence>MKIKLHKKSMKNLSVDKNSLPVGITRKVAGGTAYTNESVLWWCLPKNESNEVTCTCPTR</sequence>
<evidence type="ECO:0000313" key="2">
    <source>
        <dbReference type="Proteomes" id="UP000307706"/>
    </source>
</evidence>
<reference evidence="2" key="2">
    <citation type="submission" date="2019-06" db="EMBL/GenBank/DDBJ databases">
        <title>Co-occurence of chitin degradation, pigmentation and bioactivity in marine Pseudoalteromonas.</title>
        <authorList>
            <person name="Sonnenschein E.C."/>
            <person name="Bech P.K."/>
        </authorList>
    </citation>
    <scope>NUCLEOTIDE SEQUENCE [LARGE SCALE GENOMIC DNA]</scope>
    <source>
        <strain evidence="2">S2231</strain>
    </source>
</reference>
<gene>
    <name evidence="1" type="ORF">CWB96_11315</name>
</gene>
<dbReference type="AlphaFoldDB" id="A0A5S3XNY2"/>
<accession>A0A5S3XNY2</accession>
<protein>
    <submittedName>
        <fullName evidence="1">Uncharacterized protein</fullName>
    </submittedName>
</protein>
<dbReference type="Proteomes" id="UP000307706">
    <property type="component" value="Unassembled WGS sequence"/>
</dbReference>
<name>A0A5S3XNY2_9GAMM</name>
<dbReference type="EMBL" id="PNCL01000052">
    <property type="protein sequence ID" value="TMP58757.1"/>
    <property type="molecule type" value="Genomic_DNA"/>
</dbReference>
<proteinExistence type="predicted"/>
<comment type="caution">
    <text evidence="1">The sequence shown here is derived from an EMBL/GenBank/DDBJ whole genome shotgun (WGS) entry which is preliminary data.</text>
</comment>
<organism evidence="1 2">
    <name type="scientific">Pseudoalteromonas citrea</name>
    <dbReference type="NCBI Taxonomy" id="43655"/>
    <lineage>
        <taxon>Bacteria</taxon>
        <taxon>Pseudomonadati</taxon>
        <taxon>Pseudomonadota</taxon>
        <taxon>Gammaproteobacteria</taxon>
        <taxon>Alteromonadales</taxon>
        <taxon>Pseudoalteromonadaceae</taxon>
        <taxon>Pseudoalteromonas</taxon>
    </lineage>
</organism>
<reference evidence="1 2" key="1">
    <citation type="submission" date="2017-12" db="EMBL/GenBank/DDBJ databases">
        <authorList>
            <person name="Paulsen S."/>
            <person name="Gram L.K."/>
        </authorList>
    </citation>
    <scope>NUCLEOTIDE SEQUENCE [LARGE SCALE GENOMIC DNA]</scope>
    <source>
        <strain evidence="1 2">S2231</strain>
    </source>
</reference>